<reference evidence="1" key="1">
    <citation type="submission" date="2014-09" db="EMBL/GenBank/DDBJ databases">
        <authorList>
            <person name="Magalhaes I.L.F."/>
            <person name="Oliveira U."/>
            <person name="Santos F.R."/>
            <person name="Vidigal T.H.D.A."/>
            <person name="Brescovit A.D."/>
            <person name="Santos A.J."/>
        </authorList>
    </citation>
    <scope>NUCLEOTIDE SEQUENCE</scope>
    <source>
        <tissue evidence="1">Shoot tissue taken approximately 20 cm above the soil surface</tissue>
    </source>
</reference>
<reference evidence="1" key="2">
    <citation type="journal article" date="2015" name="Data Brief">
        <title>Shoot transcriptome of the giant reed, Arundo donax.</title>
        <authorList>
            <person name="Barrero R.A."/>
            <person name="Guerrero F.D."/>
            <person name="Moolhuijzen P."/>
            <person name="Goolsby J.A."/>
            <person name="Tidwell J."/>
            <person name="Bellgard S.E."/>
            <person name="Bellgard M.I."/>
        </authorList>
    </citation>
    <scope>NUCLEOTIDE SEQUENCE</scope>
    <source>
        <tissue evidence="1">Shoot tissue taken approximately 20 cm above the soil surface</tissue>
    </source>
</reference>
<accession>A0A0A9BF56</accession>
<organism evidence="1">
    <name type="scientific">Arundo donax</name>
    <name type="common">Giant reed</name>
    <name type="synonym">Donax arundinaceus</name>
    <dbReference type="NCBI Taxonomy" id="35708"/>
    <lineage>
        <taxon>Eukaryota</taxon>
        <taxon>Viridiplantae</taxon>
        <taxon>Streptophyta</taxon>
        <taxon>Embryophyta</taxon>
        <taxon>Tracheophyta</taxon>
        <taxon>Spermatophyta</taxon>
        <taxon>Magnoliopsida</taxon>
        <taxon>Liliopsida</taxon>
        <taxon>Poales</taxon>
        <taxon>Poaceae</taxon>
        <taxon>PACMAD clade</taxon>
        <taxon>Arundinoideae</taxon>
        <taxon>Arundineae</taxon>
        <taxon>Arundo</taxon>
    </lineage>
</organism>
<dbReference type="AlphaFoldDB" id="A0A0A9BF56"/>
<dbReference type="EMBL" id="GBRH01237112">
    <property type="protein sequence ID" value="JAD60783.1"/>
    <property type="molecule type" value="Transcribed_RNA"/>
</dbReference>
<proteinExistence type="predicted"/>
<name>A0A0A9BF56_ARUDO</name>
<sequence length="37" mass="4053">MPVQHGHGVSPTRMGLSLINFVCAAYDAILLDDRLQL</sequence>
<evidence type="ECO:0000313" key="1">
    <source>
        <dbReference type="EMBL" id="JAD60783.1"/>
    </source>
</evidence>
<protein>
    <submittedName>
        <fullName evidence="1">Uncharacterized protein</fullName>
    </submittedName>
</protein>